<reference evidence="2" key="2">
    <citation type="submission" date="2023-01" db="EMBL/GenBank/DDBJ databases">
        <authorList>
            <person name="Sun Q."/>
            <person name="Evtushenko L."/>
        </authorList>
    </citation>
    <scope>NUCLEOTIDE SEQUENCE</scope>
    <source>
        <strain evidence="2">VKM B-2484</strain>
    </source>
</reference>
<reference evidence="2" key="1">
    <citation type="journal article" date="2014" name="Int. J. Syst. Evol. Microbiol.">
        <title>Complete genome sequence of Corynebacterium casei LMG S-19264T (=DSM 44701T), isolated from a smear-ripened cheese.</title>
        <authorList>
            <consortium name="US DOE Joint Genome Institute (JGI-PGF)"/>
            <person name="Walter F."/>
            <person name="Albersmeier A."/>
            <person name="Kalinowski J."/>
            <person name="Ruckert C."/>
        </authorList>
    </citation>
    <scope>NUCLEOTIDE SEQUENCE</scope>
    <source>
        <strain evidence="2">VKM B-2484</strain>
    </source>
</reference>
<keyword evidence="3" id="KW-1185">Reference proteome</keyword>
<feature type="signal peptide" evidence="1">
    <location>
        <begin position="1"/>
        <end position="22"/>
    </location>
</feature>
<evidence type="ECO:0000313" key="2">
    <source>
        <dbReference type="EMBL" id="GLK72810.1"/>
    </source>
</evidence>
<dbReference type="EMBL" id="BSFJ01000019">
    <property type="protein sequence ID" value="GLK72810.1"/>
    <property type="molecule type" value="Genomic_DNA"/>
</dbReference>
<dbReference type="Proteomes" id="UP001143370">
    <property type="component" value="Unassembled WGS sequence"/>
</dbReference>
<proteinExistence type="predicted"/>
<evidence type="ECO:0000313" key="3">
    <source>
        <dbReference type="Proteomes" id="UP001143370"/>
    </source>
</evidence>
<sequence length="68" mass="7514">MKKCIVALLGLVAVLVSFLAFPFLPVADATTDPSHMPKGYKTCFMERHAVYTDGAPRWVKAPRCVFAE</sequence>
<organism evidence="2 3">
    <name type="scientific">Ancylobacter dichloromethanicus</name>
    <dbReference type="NCBI Taxonomy" id="518825"/>
    <lineage>
        <taxon>Bacteria</taxon>
        <taxon>Pseudomonadati</taxon>
        <taxon>Pseudomonadota</taxon>
        <taxon>Alphaproteobacteria</taxon>
        <taxon>Hyphomicrobiales</taxon>
        <taxon>Xanthobacteraceae</taxon>
        <taxon>Ancylobacter</taxon>
    </lineage>
</organism>
<keyword evidence="1" id="KW-0732">Signal</keyword>
<accession>A0A9W6J8H6</accession>
<feature type="chain" id="PRO_5040804015" evidence="1">
    <location>
        <begin position="23"/>
        <end position="68"/>
    </location>
</feature>
<dbReference type="AlphaFoldDB" id="A0A9W6J8H6"/>
<name>A0A9W6J8H6_9HYPH</name>
<gene>
    <name evidence="2" type="ORF">GCM10017643_29260</name>
</gene>
<protein>
    <submittedName>
        <fullName evidence="2">Uncharacterized protein</fullName>
    </submittedName>
</protein>
<comment type="caution">
    <text evidence="2">The sequence shown here is derived from an EMBL/GenBank/DDBJ whole genome shotgun (WGS) entry which is preliminary data.</text>
</comment>
<evidence type="ECO:0000256" key="1">
    <source>
        <dbReference type="SAM" id="SignalP"/>
    </source>
</evidence>
<dbReference type="RefSeq" id="WP_213374753.1">
    <property type="nucleotide sequence ID" value="NZ_BSFJ01000019.1"/>
</dbReference>